<dbReference type="CDD" id="cd03031">
    <property type="entry name" value="GRX_GRX_like"/>
    <property type="match status" value="1"/>
</dbReference>
<dbReference type="Gene3D" id="3.40.30.10">
    <property type="entry name" value="Glutaredoxin"/>
    <property type="match status" value="1"/>
</dbReference>
<sequence>MGCATSTEARRDMVWVGADAPSRRSFSLPSVDRQRLRLRAGSMLGTLGLAGSARHSGSCRHATLSVEEMMKGDNDHGADAVLLGDDAAKRPLKPRTPTLTPPNEPEVINAWELMAGLEDDEPTPRAPYKNLLLDEPPHEFVLEAPPLPQWMQADMDIPVALDFDPEVLSGFREALEGTTPSPEPAVVSSAEDETPREQEPQNRKGADACDMPMSPPSPEPAVVSSAEDETPTREQERKDRKDADACDMPMSPPSPEPAAVVVSSAEDKTPREQERKDRKDADACVMPMSPATGDMPPELSGLVRARIIAFQERIERRRTKGRDAKLSPLWPPGGERKAVVYFTSLRGVRKTFVDCCAVRSILRSYGVRLDERDVSMHAVFKAELADLLGPGFAGAALPRVFIDGQYLGGAEDVHFLHEAGELGRALEGCEAAPSRKLGYMEACAACGDVRFVPCETCYGSCKIFVEDDDADDRYHDVGEFRRCSDCNENGLVRCPVCCC</sequence>
<dbReference type="PANTHER" id="PTHR45669:SF30">
    <property type="entry name" value="OS04G0641300 PROTEIN"/>
    <property type="match status" value="1"/>
</dbReference>
<comment type="caution">
    <text evidence="3">The sequence shown here is derived from an EMBL/GenBank/DDBJ whole genome shotgun (WGS) entry which is preliminary data.</text>
</comment>
<dbReference type="PANTHER" id="PTHR45669">
    <property type="entry name" value="GLUTAREDOXIN DOMAIN-CONTAINING CYSTEINE-RICH PROTEIN CG12206-RELATED"/>
    <property type="match status" value="1"/>
</dbReference>
<dbReference type="InterPro" id="IPR036249">
    <property type="entry name" value="Thioredoxin-like_sf"/>
</dbReference>
<evidence type="ECO:0000313" key="3">
    <source>
        <dbReference type="EMBL" id="KAG0527734.1"/>
    </source>
</evidence>
<dbReference type="EMBL" id="CM027685">
    <property type="protein sequence ID" value="KAG0527734.1"/>
    <property type="molecule type" value="Genomic_DNA"/>
</dbReference>
<feature type="compositionally biased region" description="Basic and acidic residues" evidence="1">
    <location>
        <begin position="193"/>
        <end position="207"/>
    </location>
</feature>
<dbReference type="Proteomes" id="UP000807115">
    <property type="component" value="Chromosome 6"/>
</dbReference>
<feature type="region of interest" description="Disordered" evidence="1">
    <location>
        <begin position="174"/>
        <end position="298"/>
    </location>
</feature>
<dbReference type="InterPro" id="IPR002109">
    <property type="entry name" value="Glutaredoxin"/>
</dbReference>
<accession>A0A921QU57</accession>
<dbReference type="KEGG" id="sbi:8068464"/>
<dbReference type="Pfam" id="PF23733">
    <property type="entry name" value="GRXCR1-2_C"/>
    <property type="match status" value="1"/>
</dbReference>
<dbReference type="AlphaFoldDB" id="A0A921QU57"/>
<dbReference type="SUPFAM" id="SSF52833">
    <property type="entry name" value="Thioredoxin-like"/>
    <property type="match status" value="1"/>
</dbReference>
<feature type="compositionally biased region" description="Basic and acidic residues" evidence="1">
    <location>
        <begin position="230"/>
        <end position="244"/>
    </location>
</feature>
<evidence type="ECO:0000259" key="2">
    <source>
        <dbReference type="Pfam" id="PF00462"/>
    </source>
</evidence>
<feature type="domain" description="Glutaredoxin" evidence="2">
    <location>
        <begin position="339"/>
        <end position="406"/>
    </location>
</feature>
<evidence type="ECO:0000313" key="4">
    <source>
        <dbReference type="Proteomes" id="UP000807115"/>
    </source>
</evidence>
<proteinExistence type="predicted"/>
<dbReference type="OrthoDB" id="423313at2759"/>
<name>A0A921QU57_SORBI</name>
<protein>
    <recommendedName>
        <fullName evidence="2">Glutaredoxin domain-containing protein</fullName>
    </recommendedName>
</protein>
<feature type="compositionally biased region" description="Basic and acidic residues" evidence="1">
    <location>
        <begin position="265"/>
        <end position="282"/>
    </location>
</feature>
<dbReference type="PROSITE" id="PS51354">
    <property type="entry name" value="GLUTAREDOXIN_2"/>
    <property type="match status" value="1"/>
</dbReference>
<reference evidence="3" key="2">
    <citation type="submission" date="2020-10" db="EMBL/GenBank/DDBJ databases">
        <authorList>
            <person name="Cooper E.A."/>
            <person name="Brenton Z.W."/>
            <person name="Flinn B.S."/>
            <person name="Jenkins J."/>
            <person name="Shu S."/>
            <person name="Flowers D."/>
            <person name="Luo F."/>
            <person name="Wang Y."/>
            <person name="Xia P."/>
            <person name="Barry K."/>
            <person name="Daum C."/>
            <person name="Lipzen A."/>
            <person name="Yoshinaga Y."/>
            <person name="Schmutz J."/>
            <person name="Saski C."/>
            <person name="Vermerris W."/>
            <person name="Kresovich S."/>
        </authorList>
    </citation>
    <scope>NUCLEOTIDE SEQUENCE</scope>
</reference>
<evidence type="ECO:0000256" key="1">
    <source>
        <dbReference type="SAM" id="MobiDB-lite"/>
    </source>
</evidence>
<dbReference type="Pfam" id="PF00462">
    <property type="entry name" value="Glutaredoxin"/>
    <property type="match status" value="1"/>
</dbReference>
<organism evidence="3 4">
    <name type="scientific">Sorghum bicolor</name>
    <name type="common">Sorghum</name>
    <name type="synonym">Sorghum vulgare</name>
    <dbReference type="NCBI Taxonomy" id="4558"/>
    <lineage>
        <taxon>Eukaryota</taxon>
        <taxon>Viridiplantae</taxon>
        <taxon>Streptophyta</taxon>
        <taxon>Embryophyta</taxon>
        <taxon>Tracheophyta</taxon>
        <taxon>Spermatophyta</taxon>
        <taxon>Magnoliopsida</taxon>
        <taxon>Liliopsida</taxon>
        <taxon>Poales</taxon>
        <taxon>Poaceae</taxon>
        <taxon>PACMAD clade</taxon>
        <taxon>Panicoideae</taxon>
        <taxon>Andropogonodae</taxon>
        <taxon>Andropogoneae</taxon>
        <taxon>Sorghinae</taxon>
        <taxon>Sorghum</taxon>
    </lineage>
</organism>
<gene>
    <name evidence="3" type="ORF">BDA96_06G258800</name>
</gene>
<reference evidence="3" key="1">
    <citation type="journal article" date="2019" name="BMC Genomics">
        <title>A new reference genome for Sorghum bicolor reveals high levels of sequence similarity between sweet and grain genotypes: implications for the genetics of sugar metabolism.</title>
        <authorList>
            <person name="Cooper E.A."/>
            <person name="Brenton Z.W."/>
            <person name="Flinn B.S."/>
            <person name="Jenkins J."/>
            <person name="Shu S."/>
            <person name="Flowers D."/>
            <person name="Luo F."/>
            <person name="Wang Y."/>
            <person name="Xia P."/>
            <person name="Barry K."/>
            <person name="Daum C."/>
            <person name="Lipzen A."/>
            <person name="Yoshinaga Y."/>
            <person name="Schmutz J."/>
            <person name="Saski C."/>
            <person name="Vermerris W."/>
            <person name="Kresovich S."/>
        </authorList>
    </citation>
    <scope>NUCLEOTIDE SEQUENCE</scope>
</reference>